<accession>A0A2T0SQ02</accession>
<dbReference type="RefSeq" id="WP_106138997.1">
    <property type="nucleotide sequence ID" value="NZ_PVTE01000014.1"/>
</dbReference>
<comment type="caution">
    <text evidence="1">The sequence shown here is derived from an EMBL/GenBank/DDBJ whole genome shotgun (WGS) entry which is preliminary data.</text>
</comment>
<organism evidence="1 2">
    <name type="scientific">Spirosoma oryzae</name>
    <dbReference type="NCBI Taxonomy" id="1469603"/>
    <lineage>
        <taxon>Bacteria</taxon>
        <taxon>Pseudomonadati</taxon>
        <taxon>Bacteroidota</taxon>
        <taxon>Cytophagia</taxon>
        <taxon>Cytophagales</taxon>
        <taxon>Cytophagaceae</taxon>
        <taxon>Spirosoma</taxon>
    </lineage>
</organism>
<dbReference type="OrthoDB" id="9890974at2"/>
<dbReference type="EMBL" id="PVTE01000014">
    <property type="protein sequence ID" value="PRY35480.1"/>
    <property type="molecule type" value="Genomic_DNA"/>
</dbReference>
<evidence type="ECO:0000313" key="1">
    <source>
        <dbReference type="EMBL" id="PRY35480.1"/>
    </source>
</evidence>
<proteinExistence type="predicted"/>
<reference evidence="1 2" key="1">
    <citation type="submission" date="2018-03" db="EMBL/GenBank/DDBJ databases">
        <title>Genomic Encyclopedia of Archaeal and Bacterial Type Strains, Phase II (KMG-II): from individual species to whole genera.</title>
        <authorList>
            <person name="Goeker M."/>
        </authorList>
    </citation>
    <scope>NUCLEOTIDE SEQUENCE [LARGE SCALE GENOMIC DNA]</scope>
    <source>
        <strain evidence="1 2">DSM 28354</strain>
    </source>
</reference>
<dbReference type="Proteomes" id="UP000238375">
    <property type="component" value="Unassembled WGS sequence"/>
</dbReference>
<gene>
    <name evidence="1" type="ORF">CLV58_11465</name>
</gene>
<name>A0A2T0SQ02_9BACT</name>
<dbReference type="AlphaFoldDB" id="A0A2T0SQ02"/>
<evidence type="ECO:0000313" key="2">
    <source>
        <dbReference type="Proteomes" id="UP000238375"/>
    </source>
</evidence>
<protein>
    <submittedName>
        <fullName evidence="1">Uncharacterized protein</fullName>
    </submittedName>
</protein>
<keyword evidence="2" id="KW-1185">Reference proteome</keyword>
<sequence>MSPELSQAALALGLEFVADISYNPRTNQYRIDLVEPYRSELPKTQNFLTVDVQEFTVDKLLTLFEQKVVAVYGDKYEAAKQVLVRAKESVHTAPDPSETPFDK</sequence>